<dbReference type="Proteomes" id="UP000033188">
    <property type="component" value="Chromosome 4"/>
</dbReference>
<dbReference type="AlphaFoldDB" id="A0A061DAG1"/>
<protein>
    <submittedName>
        <fullName evidence="1">Uncharacterized protein</fullName>
    </submittedName>
</protein>
<dbReference type="STRING" id="5866.A0A061DAG1"/>
<dbReference type="KEGG" id="bbig:BBBOND_0400300"/>
<dbReference type="RefSeq" id="XP_012769724.1">
    <property type="nucleotide sequence ID" value="XM_012914270.1"/>
</dbReference>
<dbReference type="OrthoDB" id="361131at2759"/>
<keyword evidence="2" id="KW-1185">Reference proteome</keyword>
<evidence type="ECO:0000313" key="1">
    <source>
        <dbReference type="EMBL" id="CDR97538.1"/>
    </source>
</evidence>
<dbReference type="VEuPathDB" id="PiroplasmaDB:BBBOND_0400300"/>
<dbReference type="OMA" id="DAKEHWL"/>
<proteinExistence type="predicted"/>
<sequence>MEEQCIYRHCSGYCNPFREASVVCLPVKLLSRQSLMRISRAYLIFNVFSVVNSFVYRVSTWNPATSILSPWRRQHFASTVDAEIKANDERCIPPLYARDKHVFDALNGAEGNDVGLVANAGDSNQAVLCDSLGESITGEGDPQDGDIMHESVYHNSSDESITFNRHPYRPKQDEVGNGKMSRRLWKLLMALLIYRSKYGDYAVDKSFKFSDADEPKLKGYNLGTELDALLSSIQLRERDEGLYNKLLLESQHKEPVFPACDTREAPHLLWLIGFPTVKYINDNEALRRQMAGARGMRKRISRFGTTKDMGLSRKELKEGTEGDPSRLEQVKKALIDDFEQSYQNECDRMYFNKTQVLPSPSNRAKIRPALLKGVISKLLELKQTKNPAILLRKPTRDDIEAGHHYAFYHWNFEDVIESMVLFNVGELIRNIAFLQDMYMDYNREILIDSVKHGKPFKPITFNILRPEWRVPKDYLWPERLWGLPLGLWLEKFRTGDIDAKQHWVRRDVLDYLQFDWGDGLKYLTFTWDKLVLGLLWYINFRGYPITDMDPHLVISNAELVAKWGKPEEIQGLKLGYIFYSAMDQIQVLKKHHPERYEFLTDMGISHVWHDDFDVSYRSIPHEKSTPMSRHIKVSKDSKYLRD</sequence>
<dbReference type="GeneID" id="24566079"/>
<accession>A0A061DAG1</accession>
<dbReference type="EMBL" id="LK391710">
    <property type="protein sequence ID" value="CDR97538.1"/>
    <property type="molecule type" value="Genomic_DNA"/>
</dbReference>
<reference evidence="2" key="1">
    <citation type="journal article" date="2014" name="Nucleic Acids Res.">
        <title>The evolutionary dynamics of variant antigen genes in Babesia reveal a history of genomic innovation underlying host-parasite interaction.</title>
        <authorList>
            <person name="Jackson A.P."/>
            <person name="Otto T.D."/>
            <person name="Darby A."/>
            <person name="Ramaprasad A."/>
            <person name="Xia D."/>
            <person name="Echaide I.E."/>
            <person name="Farber M."/>
            <person name="Gahlot S."/>
            <person name="Gamble J."/>
            <person name="Gupta D."/>
            <person name="Gupta Y."/>
            <person name="Jackson L."/>
            <person name="Malandrin L."/>
            <person name="Malas T.B."/>
            <person name="Moussa E."/>
            <person name="Nair M."/>
            <person name="Reid A.J."/>
            <person name="Sanders M."/>
            <person name="Sharma J."/>
            <person name="Tracey A."/>
            <person name="Quail M.A."/>
            <person name="Weir W."/>
            <person name="Wastling J.M."/>
            <person name="Hall N."/>
            <person name="Willadsen P."/>
            <person name="Lingelbach K."/>
            <person name="Shiels B."/>
            <person name="Tait A."/>
            <person name="Berriman M."/>
            <person name="Allred D.R."/>
            <person name="Pain A."/>
        </authorList>
    </citation>
    <scope>NUCLEOTIDE SEQUENCE [LARGE SCALE GENOMIC DNA]</scope>
    <source>
        <strain evidence="2">Bond</strain>
    </source>
</reference>
<evidence type="ECO:0000313" key="2">
    <source>
        <dbReference type="Proteomes" id="UP000033188"/>
    </source>
</evidence>
<gene>
    <name evidence="1" type="ORF">BBBOND_0400300</name>
</gene>
<name>A0A061DAG1_BABBI</name>
<organism evidence="1 2">
    <name type="scientific">Babesia bigemina</name>
    <dbReference type="NCBI Taxonomy" id="5866"/>
    <lineage>
        <taxon>Eukaryota</taxon>
        <taxon>Sar</taxon>
        <taxon>Alveolata</taxon>
        <taxon>Apicomplexa</taxon>
        <taxon>Aconoidasida</taxon>
        <taxon>Piroplasmida</taxon>
        <taxon>Babesiidae</taxon>
        <taxon>Babesia</taxon>
    </lineage>
</organism>